<name>A0A8S4QXH2_9NEOP</name>
<keyword evidence="3" id="KW-1185">Reference proteome</keyword>
<accession>A0A8S4QXH2</accession>
<reference evidence="2" key="1">
    <citation type="submission" date="2022-03" db="EMBL/GenBank/DDBJ databases">
        <authorList>
            <person name="Lindestad O."/>
        </authorList>
    </citation>
    <scope>NUCLEOTIDE SEQUENCE</scope>
</reference>
<evidence type="ECO:0000256" key="1">
    <source>
        <dbReference type="SAM" id="MobiDB-lite"/>
    </source>
</evidence>
<sequence length="101" mass="10908">MSREAEVAMGGAYSSEHKGWTLGSQDAGIPIGKLMAMCVLFHGFQINSQMTIQYCAMGNGTSRVQVSPTFSSRGCTRRLRENNGQRAAASSMLLLTSLIMD</sequence>
<gene>
    <name evidence="2" type="primary">jg2567</name>
    <name evidence="2" type="ORF">PAEG_LOCUS6062</name>
</gene>
<evidence type="ECO:0000313" key="3">
    <source>
        <dbReference type="Proteomes" id="UP000838756"/>
    </source>
</evidence>
<feature type="region of interest" description="Disordered" evidence="1">
    <location>
        <begin position="1"/>
        <end position="20"/>
    </location>
</feature>
<dbReference type="Proteomes" id="UP000838756">
    <property type="component" value="Unassembled WGS sequence"/>
</dbReference>
<evidence type="ECO:0000313" key="2">
    <source>
        <dbReference type="EMBL" id="CAH2218215.1"/>
    </source>
</evidence>
<proteinExistence type="predicted"/>
<comment type="caution">
    <text evidence="2">The sequence shown here is derived from an EMBL/GenBank/DDBJ whole genome shotgun (WGS) entry which is preliminary data.</text>
</comment>
<dbReference type="AlphaFoldDB" id="A0A8S4QXH2"/>
<dbReference type="EMBL" id="CAKXAJ010019239">
    <property type="protein sequence ID" value="CAH2218215.1"/>
    <property type="molecule type" value="Genomic_DNA"/>
</dbReference>
<protein>
    <submittedName>
        <fullName evidence="2">Jg2567 protein</fullName>
    </submittedName>
</protein>
<organism evidence="2 3">
    <name type="scientific">Pararge aegeria aegeria</name>
    <dbReference type="NCBI Taxonomy" id="348720"/>
    <lineage>
        <taxon>Eukaryota</taxon>
        <taxon>Metazoa</taxon>
        <taxon>Ecdysozoa</taxon>
        <taxon>Arthropoda</taxon>
        <taxon>Hexapoda</taxon>
        <taxon>Insecta</taxon>
        <taxon>Pterygota</taxon>
        <taxon>Neoptera</taxon>
        <taxon>Endopterygota</taxon>
        <taxon>Lepidoptera</taxon>
        <taxon>Glossata</taxon>
        <taxon>Ditrysia</taxon>
        <taxon>Papilionoidea</taxon>
        <taxon>Nymphalidae</taxon>
        <taxon>Satyrinae</taxon>
        <taxon>Satyrini</taxon>
        <taxon>Parargina</taxon>
        <taxon>Pararge</taxon>
    </lineage>
</organism>